<dbReference type="InterPro" id="IPR019787">
    <property type="entry name" value="Znf_PHD-finger"/>
</dbReference>
<feature type="domain" description="PWWP" evidence="20">
    <location>
        <begin position="900"/>
        <end position="962"/>
    </location>
</feature>
<feature type="compositionally biased region" description="Basic and acidic residues" evidence="17">
    <location>
        <begin position="193"/>
        <end position="207"/>
    </location>
</feature>
<evidence type="ECO:0000256" key="13">
    <source>
        <dbReference type="ARBA" id="ARBA00023015"/>
    </source>
</evidence>
<comment type="caution">
    <text evidence="23">The sequence shown here is derived from an EMBL/GenBank/DDBJ whole genome shotgun (WGS) entry which is preliminary data.</text>
</comment>
<feature type="domain" description="PHD-type" evidence="18">
    <location>
        <begin position="686"/>
        <end position="732"/>
    </location>
</feature>
<evidence type="ECO:0000259" key="22">
    <source>
        <dbReference type="PROSITE" id="PS51215"/>
    </source>
</evidence>
<feature type="region of interest" description="Disordered" evidence="17">
    <location>
        <begin position="1233"/>
        <end position="1252"/>
    </location>
</feature>
<evidence type="ECO:0000256" key="5">
    <source>
        <dbReference type="ARBA" id="ARBA00022603"/>
    </source>
</evidence>
<dbReference type="GO" id="GO:0008270">
    <property type="term" value="F:zinc ion binding"/>
    <property type="evidence" value="ECO:0007669"/>
    <property type="project" value="UniProtKB-KW"/>
</dbReference>
<organism evidence="23 24">
    <name type="scientific">Lymnaea stagnalis</name>
    <name type="common">Great pond snail</name>
    <name type="synonym">Helix stagnalis</name>
    <dbReference type="NCBI Taxonomy" id="6523"/>
    <lineage>
        <taxon>Eukaryota</taxon>
        <taxon>Metazoa</taxon>
        <taxon>Spiralia</taxon>
        <taxon>Lophotrochozoa</taxon>
        <taxon>Mollusca</taxon>
        <taxon>Gastropoda</taxon>
        <taxon>Heterobranchia</taxon>
        <taxon>Euthyneura</taxon>
        <taxon>Panpulmonata</taxon>
        <taxon>Hygrophila</taxon>
        <taxon>Lymnaeoidea</taxon>
        <taxon>Lymnaeidae</taxon>
        <taxon>Lymnaea</taxon>
    </lineage>
</organism>
<comment type="subcellular location">
    <subcellularLocation>
        <location evidence="2">Chromosome</location>
    </subcellularLocation>
    <subcellularLocation>
        <location evidence="1">Nucleus</location>
    </subcellularLocation>
</comment>
<dbReference type="GO" id="GO:0016279">
    <property type="term" value="F:protein-lysine N-methyltransferase activity"/>
    <property type="evidence" value="ECO:0007669"/>
    <property type="project" value="UniProtKB-ARBA"/>
</dbReference>
<feature type="region of interest" description="Disordered" evidence="17">
    <location>
        <begin position="1355"/>
        <end position="1385"/>
    </location>
</feature>
<dbReference type="InterPro" id="IPR006560">
    <property type="entry name" value="AWS_dom"/>
</dbReference>
<feature type="compositionally biased region" description="Polar residues" evidence="17">
    <location>
        <begin position="1364"/>
        <end position="1382"/>
    </location>
</feature>
<evidence type="ECO:0000259" key="18">
    <source>
        <dbReference type="PROSITE" id="PS50016"/>
    </source>
</evidence>
<dbReference type="InterPro" id="IPR013083">
    <property type="entry name" value="Znf_RING/FYVE/PHD"/>
</dbReference>
<dbReference type="Pfam" id="PF17982">
    <property type="entry name" value="C5HCH"/>
    <property type="match status" value="1"/>
</dbReference>
<dbReference type="CDD" id="cd15568">
    <property type="entry name" value="PHD5_NSD"/>
    <property type="match status" value="1"/>
</dbReference>
<dbReference type="InterPro" id="IPR019786">
    <property type="entry name" value="Zinc_finger_PHD-type_CS"/>
</dbReference>
<feature type="compositionally biased region" description="Polar residues" evidence="17">
    <location>
        <begin position="181"/>
        <end position="192"/>
    </location>
</feature>
<keyword evidence="10 16" id="KW-0863">Zinc-finger</keyword>
<dbReference type="CDD" id="cd20144">
    <property type="entry name" value="PWWP_NSD_rpt1"/>
    <property type="match status" value="1"/>
</dbReference>
<dbReference type="Pfam" id="PF00628">
    <property type="entry name" value="PHD"/>
    <property type="match status" value="1"/>
</dbReference>
<dbReference type="SMART" id="SM00508">
    <property type="entry name" value="PostSET"/>
    <property type="match status" value="1"/>
</dbReference>
<dbReference type="InterPro" id="IPR001214">
    <property type="entry name" value="SET_dom"/>
</dbReference>
<evidence type="ECO:0000256" key="15">
    <source>
        <dbReference type="ARBA" id="ARBA00023242"/>
    </source>
</evidence>
<evidence type="ECO:0000256" key="8">
    <source>
        <dbReference type="ARBA" id="ARBA00022723"/>
    </source>
</evidence>
<keyword evidence="5" id="KW-0489">Methyltransferase</keyword>
<dbReference type="Gene3D" id="3.30.40.10">
    <property type="entry name" value="Zinc/RING finger domain, C3HC4 (zinc finger)"/>
    <property type="match status" value="4"/>
</dbReference>
<dbReference type="GO" id="GO:0005634">
    <property type="term" value="C:nucleus"/>
    <property type="evidence" value="ECO:0007669"/>
    <property type="project" value="UniProtKB-SubCell"/>
</dbReference>
<evidence type="ECO:0000256" key="11">
    <source>
        <dbReference type="ARBA" id="ARBA00022833"/>
    </source>
</evidence>
<dbReference type="GO" id="GO:0032259">
    <property type="term" value="P:methylation"/>
    <property type="evidence" value="ECO:0007669"/>
    <property type="project" value="UniProtKB-KW"/>
</dbReference>
<keyword evidence="8" id="KW-0479">Metal-binding</keyword>
<dbReference type="PROSITE" id="PS50812">
    <property type="entry name" value="PWWP"/>
    <property type="match status" value="2"/>
</dbReference>
<evidence type="ECO:0000256" key="10">
    <source>
        <dbReference type="ARBA" id="ARBA00022771"/>
    </source>
</evidence>
<dbReference type="CDD" id="cd05838">
    <property type="entry name" value="PWWP_NSD_rpt2"/>
    <property type="match status" value="1"/>
</dbReference>
<dbReference type="FunFam" id="3.30.40.10:FF:000205">
    <property type="entry name" value="Histone-lysine N-methyltransferase"/>
    <property type="match status" value="1"/>
</dbReference>
<dbReference type="FunFam" id="2.170.270.10:FF:000002">
    <property type="entry name" value="Histone-lysine N-methyltransferase"/>
    <property type="match status" value="1"/>
</dbReference>
<dbReference type="PROSITE" id="PS51215">
    <property type="entry name" value="AWS"/>
    <property type="match status" value="1"/>
</dbReference>
<dbReference type="Pfam" id="PF23011">
    <property type="entry name" value="PHD-1st_NSD"/>
    <property type="match status" value="1"/>
</dbReference>
<dbReference type="FunFam" id="2.30.30.140:FF:000099">
    <property type="entry name" value="Histone-lysine N-methyltransferase"/>
    <property type="match status" value="1"/>
</dbReference>
<evidence type="ECO:0000256" key="14">
    <source>
        <dbReference type="ARBA" id="ARBA00023163"/>
    </source>
</evidence>
<reference evidence="23 24" key="1">
    <citation type="submission" date="2024-04" db="EMBL/GenBank/DDBJ databases">
        <authorList>
            <consortium name="Genoscope - CEA"/>
            <person name="William W."/>
        </authorList>
    </citation>
    <scope>NUCLEOTIDE SEQUENCE [LARGE SCALE GENOMIC DNA]</scope>
</reference>
<dbReference type="InterPro" id="IPR046341">
    <property type="entry name" value="SET_dom_sf"/>
</dbReference>
<accession>A0AAV2HIT4</accession>
<evidence type="ECO:0000313" key="24">
    <source>
        <dbReference type="Proteomes" id="UP001497497"/>
    </source>
</evidence>
<keyword evidence="15" id="KW-0539">Nucleus</keyword>
<dbReference type="SMART" id="SM00317">
    <property type="entry name" value="SET"/>
    <property type="match status" value="1"/>
</dbReference>
<evidence type="ECO:0000256" key="6">
    <source>
        <dbReference type="ARBA" id="ARBA00022679"/>
    </source>
</evidence>
<feature type="region of interest" description="Disordered" evidence="17">
    <location>
        <begin position="1482"/>
        <end position="1543"/>
    </location>
</feature>
<feature type="domain" description="PWWP" evidence="20">
    <location>
        <begin position="301"/>
        <end position="365"/>
    </location>
</feature>
<dbReference type="InterPro" id="IPR041306">
    <property type="entry name" value="C5HCH"/>
</dbReference>
<feature type="region of interest" description="Disordered" evidence="17">
    <location>
        <begin position="1"/>
        <end position="43"/>
    </location>
</feature>
<feature type="domain" description="PHD-type" evidence="18">
    <location>
        <begin position="850"/>
        <end position="895"/>
    </location>
</feature>
<feature type="region of interest" description="Disordered" evidence="17">
    <location>
        <begin position="181"/>
        <end position="226"/>
    </location>
</feature>
<feature type="compositionally biased region" description="Polar residues" evidence="17">
    <location>
        <begin position="542"/>
        <end position="552"/>
    </location>
</feature>
<keyword evidence="3" id="KW-0158">Chromosome</keyword>
<keyword evidence="14" id="KW-0804">Transcription</keyword>
<dbReference type="InterPro" id="IPR011011">
    <property type="entry name" value="Znf_FYVE_PHD"/>
</dbReference>
<feature type="compositionally biased region" description="Polar residues" evidence="17">
    <location>
        <begin position="34"/>
        <end position="43"/>
    </location>
</feature>
<dbReference type="InterPro" id="IPR059153">
    <property type="entry name" value="NSD_PHD-1st"/>
</dbReference>
<dbReference type="Pfam" id="PF17907">
    <property type="entry name" value="AWS"/>
    <property type="match status" value="1"/>
</dbReference>
<evidence type="ECO:0008006" key="25">
    <source>
        <dbReference type="Google" id="ProtNLM"/>
    </source>
</evidence>
<feature type="compositionally biased region" description="Low complexity" evidence="17">
    <location>
        <begin position="451"/>
        <end position="460"/>
    </location>
</feature>
<dbReference type="SMART" id="SM00249">
    <property type="entry name" value="PHD"/>
    <property type="match status" value="4"/>
</dbReference>
<dbReference type="InterPro" id="IPR055198">
    <property type="entry name" value="NSD_PHD"/>
</dbReference>
<dbReference type="Pfam" id="PF23004">
    <property type="entry name" value="PHDvar_NSD"/>
    <property type="match status" value="1"/>
</dbReference>
<dbReference type="SUPFAM" id="SSF63748">
    <property type="entry name" value="Tudor/PWWP/MBT"/>
    <property type="match status" value="2"/>
</dbReference>
<dbReference type="InterPro" id="IPR000313">
    <property type="entry name" value="PWWP_dom"/>
</dbReference>
<evidence type="ECO:0000256" key="17">
    <source>
        <dbReference type="SAM" id="MobiDB-lite"/>
    </source>
</evidence>
<sequence length="1543" mass="173479">MEPDQGIPVSSVHSPPASGCHRLPQLPTMGRNVRTAQSKTSAKLNFESKPRDEAAVLHIDGTSKVVKILTDGISEWTEFEGKETVPVPVVLPAIERSVPDPNASYVEATLSPLLKKKRQKKSSESRSRKGLPPNVANADADNSNLLNNIETLDKKKDIPNINCSAKDFELSLPDEAHHDLQNISKISDNSKLPQEDKSRKKKESPLEKKKRTSKMGHEVKPFENEQNDSMQFVNNTLNPESQQEEIKPALPEPEDATSNKGHIPRCVLILSTEVPTGTQLEKLLSMNSAPYDSRYPPMWEEGDMLWAKVSGHPYWPCMVSQCPFTKMFTRIKGDVKIIRSYHVQFFGNEVERGWINEPSLMLFEGKFSFLEKAQLELAKQTKKGKSAYNPFKINISRRHAWNIAVEEAEGAMNLSKSERRVQYTFDYVFMDELKKEKIIKKKDQKGTLDESSISKSTTSGIKRKRTSSEGKSQSPIANKNKKRKLEIKFPLPKPIPFGAETSFDTYYANHRSTVIEQHPEWDTTFVFEYLRQQWEKEKKKTAQSPHSSTVGTPTPPGNIKKRRGSKLMKLLSGESPVVCDSYQEVKEQGSPGQIKRRGRPPKYLQQMEVELVTSSSPASVTQEAEETLITDEDTARPKLAASALSARKVSQESDSSTESKGKGLRENEPYELEIFKLNSTCKIDKDKICAICEKNGDVFECSKSCGQHFHPSCVNVEPQAVEQYVCLECSSGNHTCFSCKKADMETVKCSVNLCGKYYHEDCIRKYRLARWELKGFICPLHTCATCAVDSVKNPKAIKGRFYRCVRCPTAYHVGDFCVAAGSTNLAGTYIVCSDHFQPNRSLSCHSRLNITWCFSCSKGGTLLCCETCPAAFHAECVKVEKTPEDAWFCMDCAAGRKPLYGNIVWIKVGNYRWWPGEICHPRHVPLNIQEKAHQVGEFPVRFFGSHDYYWIHRGRVFLFQDGDKGSKEGSSRGLFKIYMKGVKEATEAFKLWTAAKAKKVEQEQERNDKKPAPYKFIKSSVPIGNVQIHKAELSEIPRCECKPDQTDACTTDCLNRMMMYECHPAVCPAGEKCNNQRFQKRQYPELEPFKSETRGWGLRCLEDIKKGQFVQEYVGDVIDEEECKRRIEQAHEDNITNFYMLTMDKNRVIDAGPKGNYSRFMNHSCCPNLETQKWTVNGDIRVGLFALCNILKGSELTFNYNLECLGNEKKACACGSDNCSGFLGVRPKTAAAAANEKKAKEPKKKRRKKKLDPRKEHEDDCFRCGEGGELVMCDKGNCPKVYHLQCLKLTKPPSGKWQCPWHHCDECGKLAVSKCTECPNSYCSAHIQGNIFKSEGLDICSDHTELLENTSQPLENANVIGRNGTKSEVDSNSSESDGLELSNNEKPKIENNLENSMNVACTEELMEKNSADCNLEVKSEFNMKHKVDEMVGEKNIIATQELNIEAYKPVFNAKPLGLNTISSPGPSPIRPTATPSVAEISKQTKGNVTRTKARYRARLSQTKVSKSKNPSIANVASENPQSAVVNNDSDDNDSISDLVIDIP</sequence>
<evidence type="ECO:0000256" key="16">
    <source>
        <dbReference type="PROSITE-ProRule" id="PRU00146"/>
    </source>
</evidence>
<evidence type="ECO:0000256" key="12">
    <source>
        <dbReference type="ARBA" id="ARBA00022853"/>
    </source>
</evidence>
<evidence type="ECO:0000259" key="20">
    <source>
        <dbReference type="PROSITE" id="PS50812"/>
    </source>
</evidence>
<evidence type="ECO:0000256" key="1">
    <source>
        <dbReference type="ARBA" id="ARBA00004123"/>
    </source>
</evidence>
<dbReference type="Gene3D" id="2.170.270.10">
    <property type="entry name" value="SET domain"/>
    <property type="match status" value="1"/>
</dbReference>
<dbReference type="Pfam" id="PF22908">
    <property type="entry name" value="PHD_NSD"/>
    <property type="match status" value="1"/>
</dbReference>
<feature type="region of interest" description="Disordered" evidence="17">
    <location>
        <begin position="641"/>
        <end position="664"/>
    </location>
</feature>
<evidence type="ECO:0000256" key="4">
    <source>
        <dbReference type="ARBA" id="ARBA00022553"/>
    </source>
</evidence>
<dbReference type="SUPFAM" id="SSF57903">
    <property type="entry name" value="FYVE/PHD zinc finger"/>
    <property type="match status" value="3"/>
</dbReference>
<feature type="domain" description="Post-SET" evidence="21">
    <location>
        <begin position="1208"/>
        <end position="1224"/>
    </location>
</feature>
<evidence type="ECO:0000256" key="2">
    <source>
        <dbReference type="ARBA" id="ARBA00004286"/>
    </source>
</evidence>
<feature type="compositionally biased region" description="Polar residues" evidence="17">
    <location>
        <begin position="1499"/>
        <end position="1523"/>
    </location>
</feature>
<keyword evidence="12" id="KW-0156">Chromatin regulator</keyword>
<keyword evidence="9" id="KW-0677">Repeat</keyword>
<proteinExistence type="predicted"/>
<evidence type="ECO:0000256" key="3">
    <source>
        <dbReference type="ARBA" id="ARBA00022454"/>
    </source>
</evidence>
<dbReference type="Pfam" id="PF00856">
    <property type="entry name" value="SET"/>
    <property type="match status" value="1"/>
</dbReference>
<feature type="region of interest" description="Disordered" evidence="17">
    <location>
        <begin position="239"/>
        <end position="259"/>
    </location>
</feature>
<dbReference type="PROSITE" id="PS50280">
    <property type="entry name" value="SET"/>
    <property type="match status" value="1"/>
</dbReference>
<evidence type="ECO:0000313" key="23">
    <source>
        <dbReference type="EMBL" id="CAL1533797.1"/>
    </source>
</evidence>
<evidence type="ECO:0000259" key="19">
    <source>
        <dbReference type="PROSITE" id="PS50280"/>
    </source>
</evidence>
<dbReference type="SUPFAM" id="SSF82199">
    <property type="entry name" value="SET domain"/>
    <property type="match status" value="1"/>
</dbReference>
<dbReference type="Gene3D" id="2.30.30.140">
    <property type="match status" value="2"/>
</dbReference>
<dbReference type="CDD" id="cd15565">
    <property type="entry name" value="PHD2_NSD"/>
    <property type="match status" value="1"/>
</dbReference>
<evidence type="ECO:0000256" key="9">
    <source>
        <dbReference type="ARBA" id="ARBA00022737"/>
    </source>
</evidence>
<feature type="region of interest" description="Disordered" evidence="17">
    <location>
        <begin position="444"/>
        <end position="484"/>
    </location>
</feature>
<keyword evidence="6" id="KW-0808">Transferase</keyword>
<feature type="domain" description="SET" evidence="19">
    <location>
        <begin position="1084"/>
        <end position="1201"/>
    </location>
</feature>
<evidence type="ECO:0000259" key="21">
    <source>
        <dbReference type="PROSITE" id="PS50868"/>
    </source>
</evidence>
<dbReference type="GO" id="GO:0005694">
    <property type="term" value="C:chromosome"/>
    <property type="evidence" value="ECO:0007669"/>
    <property type="project" value="UniProtKB-SubCell"/>
</dbReference>
<dbReference type="InterPro" id="IPR055197">
    <property type="entry name" value="PHDvar_NSD"/>
</dbReference>
<gene>
    <name evidence="23" type="ORF">GSLYS_00007757001</name>
</gene>
<evidence type="ECO:0000256" key="7">
    <source>
        <dbReference type="ARBA" id="ARBA00022691"/>
    </source>
</evidence>
<dbReference type="InterPro" id="IPR001965">
    <property type="entry name" value="Znf_PHD"/>
</dbReference>
<feature type="compositionally biased region" description="Low complexity" evidence="17">
    <location>
        <begin position="131"/>
        <end position="142"/>
    </location>
</feature>
<feature type="domain" description="AWS" evidence="22">
    <location>
        <begin position="1034"/>
        <end position="1082"/>
    </location>
</feature>
<dbReference type="FunFam" id="3.30.40.10:FF:000025">
    <property type="entry name" value="Histone-lysine N-methyltransferase"/>
    <property type="match status" value="1"/>
</dbReference>
<dbReference type="Pfam" id="PF00855">
    <property type="entry name" value="PWWP"/>
    <property type="match status" value="2"/>
</dbReference>
<dbReference type="PROSITE" id="PS01359">
    <property type="entry name" value="ZF_PHD_1"/>
    <property type="match status" value="1"/>
</dbReference>
<keyword evidence="13" id="KW-0805">Transcription regulation</keyword>
<keyword evidence="7" id="KW-0949">S-adenosyl-L-methionine</keyword>
<name>A0AAV2HIT4_LYMST</name>
<keyword evidence="24" id="KW-1185">Reference proteome</keyword>
<dbReference type="PANTHER" id="PTHR22884">
    <property type="entry name" value="SET DOMAIN PROTEINS"/>
    <property type="match status" value="1"/>
</dbReference>
<feature type="region of interest" description="Disordered" evidence="17">
    <location>
        <begin position="115"/>
        <end position="142"/>
    </location>
</feature>
<dbReference type="Proteomes" id="UP001497497">
    <property type="component" value="Unassembled WGS sequence"/>
</dbReference>
<feature type="compositionally biased region" description="Basic residues" evidence="17">
    <location>
        <begin position="1240"/>
        <end position="1252"/>
    </location>
</feature>
<keyword evidence="4" id="KW-0597">Phosphoprotein</keyword>
<dbReference type="EMBL" id="CAXITT010000152">
    <property type="protein sequence ID" value="CAL1533797.1"/>
    <property type="molecule type" value="Genomic_DNA"/>
</dbReference>
<keyword evidence="11" id="KW-0862">Zinc</keyword>
<dbReference type="InterPro" id="IPR003616">
    <property type="entry name" value="Post-SET_dom"/>
</dbReference>
<protein>
    <recommendedName>
        <fullName evidence="25">Histone-lysine N-methyltransferase NSD2</fullName>
    </recommendedName>
</protein>
<dbReference type="PROSITE" id="PS50016">
    <property type="entry name" value="ZF_PHD_2"/>
    <property type="match status" value="2"/>
</dbReference>
<dbReference type="PROSITE" id="PS50868">
    <property type="entry name" value="POST_SET"/>
    <property type="match status" value="1"/>
</dbReference>
<dbReference type="CDD" id="cd15567">
    <property type="entry name" value="PHD4_NSD"/>
    <property type="match status" value="1"/>
</dbReference>
<dbReference type="SMART" id="SM00293">
    <property type="entry name" value="PWWP"/>
    <property type="match status" value="2"/>
</dbReference>
<dbReference type="InterPro" id="IPR050777">
    <property type="entry name" value="SET2_Histone-Lys_MeTrsfase"/>
</dbReference>
<dbReference type="SMART" id="SM00570">
    <property type="entry name" value="AWS"/>
    <property type="match status" value="1"/>
</dbReference>
<dbReference type="GO" id="GO:0140938">
    <property type="term" value="F:histone H3 methyltransferase activity"/>
    <property type="evidence" value="ECO:0007669"/>
    <property type="project" value="UniProtKB-ARBA"/>
</dbReference>
<dbReference type="CDD" id="cd19173">
    <property type="entry name" value="SET_NSD"/>
    <property type="match status" value="1"/>
</dbReference>
<feature type="region of interest" description="Disordered" evidence="17">
    <location>
        <begin position="537"/>
        <end position="562"/>
    </location>
</feature>